<reference evidence="1 2" key="1">
    <citation type="journal article" date="2015" name="Genome Announc.">
        <title>Expanding the biotechnology potential of lactobacilli through comparative genomics of 213 strains and associated genera.</title>
        <authorList>
            <person name="Sun Z."/>
            <person name="Harris H.M."/>
            <person name="McCann A."/>
            <person name="Guo C."/>
            <person name="Argimon S."/>
            <person name="Zhang W."/>
            <person name="Yang X."/>
            <person name="Jeffery I.B."/>
            <person name="Cooney J.C."/>
            <person name="Kagawa T.F."/>
            <person name="Liu W."/>
            <person name="Song Y."/>
            <person name="Salvetti E."/>
            <person name="Wrobel A."/>
            <person name="Rasinkangas P."/>
            <person name="Parkhill J."/>
            <person name="Rea M.C."/>
            <person name="O'Sullivan O."/>
            <person name="Ritari J."/>
            <person name="Douillard F.P."/>
            <person name="Paul Ross R."/>
            <person name="Yang R."/>
            <person name="Briner A.E."/>
            <person name="Felis G.E."/>
            <person name="de Vos W.M."/>
            <person name="Barrangou R."/>
            <person name="Klaenhammer T.R."/>
            <person name="Caufield P.W."/>
            <person name="Cui Y."/>
            <person name="Zhang H."/>
            <person name="O'Toole P.W."/>
        </authorList>
    </citation>
    <scope>NUCLEOTIDE SEQUENCE [LARGE SCALE GENOMIC DNA]</scope>
    <source>
        <strain evidence="1 2">DSM 20014</strain>
    </source>
</reference>
<proteinExistence type="predicted"/>
<dbReference type="EMBL" id="JQCD01000009">
    <property type="protein sequence ID" value="KRN77833.1"/>
    <property type="molecule type" value="Genomic_DNA"/>
</dbReference>
<dbReference type="AlphaFoldDB" id="A0A0R2JKS5"/>
<accession>A0A0R2JKS5</accession>
<sequence length="127" mass="14465">MIDTYKVIANAYNAGVSEQFKIPENMTGQGETKVLNTDSIDVWFDMQGEQVESIKIDCFVEGDHHFDEVFIGFESGLKISSRIFFDAYQELLNTDSNHTTGETNGFRVDYMRENGHVFATFNRSTTL</sequence>
<protein>
    <submittedName>
        <fullName evidence="1">Uncharacterized protein</fullName>
    </submittedName>
</protein>
<dbReference type="STRING" id="1620.IV67_GL001360"/>
<organism evidence="1 2">
    <name type="scientific">Weissella minor</name>
    <dbReference type="NCBI Taxonomy" id="1620"/>
    <lineage>
        <taxon>Bacteria</taxon>
        <taxon>Bacillati</taxon>
        <taxon>Bacillota</taxon>
        <taxon>Bacilli</taxon>
        <taxon>Lactobacillales</taxon>
        <taxon>Lactobacillaceae</taxon>
        <taxon>Weissella</taxon>
    </lineage>
</organism>
<name>A0A0R2JKS5_9LACO</name>
<dbReference type="RefSeq" id="WP_057786230.1">
    <property type="nucleotide sequence ID" value="NZ_JQCD01000009.1"/>
</dbReference>
<keyword evidence="2" id="KW-1185">Reference proteome</keyword>
<dbReference type="PATRIC" id="fig|1620.3.peg.1375"/>
<comment type="caution">
    <text evidence="1">The sequence shown here is derived from an EMBL/GenBank/DDBJ whole genome shotgun (WGS) entry which is preliminary data.</text>
</comment>
<evidence type="ECO:0000313" key="1">
    <source>
        <dbReference type="EMBL" id="KRN77833.1"/>
    </source>
</evidence>
<evidence type="ECO:0000313" key="2">
    <source>
        <dbReference type="Proteomes" id="UP000051673"/>
    </source>
</evidence>
<gene>
    <name evidence="1" type="ORF">IV67_GL001360</name>
</gene>
<dbReference type="Proteomes" id="UP000051673">
    <property type="component" value="Unassembled WGS sequence"/>
</dbReference>